<dbReference type="RefSeq" id="WP_263249396.1">
    <property type="nucleotide sequence ID" value="NZ_BAABLT010000047.1"/>
</dbReference>
<evidence type="ECO:0000256" key="3">
    <source>
        <dbReference type="SAM" id="Phobius"/>
    </source>
</evidence>
<dbReference type="Pfam" id="PF03816">
    <property type="entry name" value="LytR_cpsA_psr"/>
    <property type="match status" value="1"/>
</dbReference>
<feature type="transmembrane region" description="Helical" evidence="3">
    <location>
        <begin position="40"/>
        <end position="59"/>
    </location>
</feature>
<evidence type="ECO:0000313" key="6">
    <source>
        <dbReference type="Proteomes" id="UP001597018"/>
    </source>
</evidence>
<evidence type="ECO:0000313" key="5">
    <source>
        <dbReference type="EMBL" id="MFD0923572.1"/>
    </source>
</evidence>
<dbReference type="Proteomes" id="UP001597018">
    <property type="component" value="Unassembled WGS sequence"/>
</dbReference>
<keyword evidence="3" id="KW-0472">Membrane</keyword>
<dbReference type="EMBL" id="JBHTIW010000037">
    <property type="protein sequence ID" value="MFD0923572.1"/>
    <property type="molecule type" value="Genomic_DNA"/>
</dbReference>
<dbReference type="PANTHER" id="PTHR33392:SF6">
    <property type="entry name" value="POLYISOPRENYL-TEICHOIC ACID--PEPTIDOGLYCAN TEICHOIC ACID TRANSFERASE TAGU"/>
    <property type="match status" value="1"/>
</dbReference>
<name>A0ABW3G062_9PSEU</name>
<keyword evidence="3" id="KW-0812">Transmembrane</keyword>
<reference evidence="6" key="1">
    <citation type="journal article" date="2019" name="Int. J. Syst. Evol. Microbiol.">
        <title>The Global Catalogue of Microorganisms (GCM) 10K type strain sequencing project: providing services to taxonomists for standard genome sequencing and annotation.</title>
        <authorList>
            <consortium name="The Broad Institute Genomics Platform"/>
            <consortium name="The Broad Institute Genome Sequencing Center for Infectious Disease"/>
            <person name="Wu L."/>
            <person name="Ma J."/>
        </authorList>
    </citation>
    <scope>NUCLEOTIDE SEQUENCE [LARGE SCALE GENOMIC DNA]</scope>
    <source>
        <strain evidence="6">CCUG 56401</strain>
    </source>
</reference>
<organism evidence="5 6">
    <name type="scientific">Saccharopolyspora rosea</name>
    <dbReference type="NCBI Taxonomy" id="524884"/>
    <lineage>
        <taxon>Bacteria</taxon>
        <taxon>Bacillati</taxon>
        <taxon>Actinomycetota</taxon>
        <taxon>Actinomycetes</taxon>
        <taxon>Pseudonocardiales</taxon>
        <taxon>Pseudonocardiaceae</taxon>
        <taxon>Saccharopolyspora</taxon>
    </lineage>
</organism>
<keyword evidence="6" id="KW-1185">Reference proteome</keyword>
<evidence type="ECO:0000259" key="4">
    <source>
        <dbReference type="Pfam" id="PF03816"/>
    </source>
</evidence>
<proteinExistence type="inferred from homology"/>
<keyword evidence="3" id="KW-1133">Transmembrane helix</keyword>
<protein>
    <submittedName>
        <fullName evidence="5">LCP family protein</fullName>
    </submittedName>
</protein>
<accession>A0ABW3G062</accession>
<comment type="caution">
    <text evidence="5">The sequence shown here is derived from an EMBL/GenBank/DDBJ whole genome shotgun (WGS) entry which is preliminary data.</text>
</comment>
<dbReference type="InterPro" id="IPR004474">
    <property type="entry name" value="LytR_CpsA_psr"/>
</dbReference>
<dbReference type="Gene3D" id="3.40.630.190">
    <property type="entry name" value="LCP protein"/>
    <property type="match status" value="1"/>
</dbReference>
<evidence type="ECO:0000256" key="1">
    <source>
        <dbReference type="ARBA" id="ARBA00006068"/>
    </source>
</evidence>
<dbReference type="NCBIfam" id="TIGR00350">
    <property type="entry name" value="lytR_cpsA_psr"/>
    <property type="match status" value="1"/>
</dbReference>
<feature type="region of interest" description="Disordered" evidence="2">
    <location>
        <begin position="1"/>
        <end position="33"/>
    </location>
</feature>
<dbReference type="PANTHER" id="PTHR33392">
    <property type="entry name" value="POLYISOPRENYL-TEICHOIC ACID--PEPTIDOGLYCAN TEICHOIC ACID TRANSFERASE TAGU"/>
    <property type="match status" value="1"/>
</dbReference>
<sequence>MDESEQQHSVPDDADSDQPTAAERPTGSGRRGARIARRSVLAVVSTVVLGVTAVGWVVLDHLNQASTAKVLADVPQTPPVDDGATDVLLVGSDSRTDAQGNPLPLSVLKQLRTESTTGLNTDSLVVIRIPRNGAPSTAVSIPRDTYAAVPGGRSEKINAVYGLTKRSAKDRLTGQGVPETDAERESTLAGQRALVQTVQALTGMHIDHYAEVNLLGFYEITNAVGGVDVCLRQATSDKDSGADFAAGRQTISGGDALAFVRQRHGLPRGDLDRIVRQQVFMASLANKVLSTGTLTDTARMNHLVHAAQQAVVLDDGWDVMAFVEQMQQLATGHVTFMTMPVAAAPSRDDRGQSILAVDPEAVHRFFAGLNAPSSAPAPRMGPEPALRLDGAAHSDEPPITSDGGVPCVN</sequence>
<feature type="domain" description="Cell envelope-related transcriptional attenuator" evidence="4">
    <location>
        <begin position="120"/>
        <end position="289"/>
    </location>
</feature>
<gene>
    <name evidence="5" type="ORF">ACFQ16_27840</name>
</gene>
<evidence type="ECO:0000256" key="2">
    <source>
        <dbReference type="SAM" id="MobiDB-lite"/>
    </source>
</evidence>
<comment type="similarity">
    <text evidence="1">Belongs to the LytR/CpsA/Psr (LCP) family.</text>
</comment>
<feature type="region of interest" description="Disordered" evidence="2">
    <location>
        <begin position="372"/>
        <end position="409"/>
    </location>
</feature>
<dbReference type="InterPro" id="IPR050922">
    <property type="entry name" value="LytR/CpsA/Psr_CW_biosynth"/>
</dbReference>